<evidence type="ECO:0000313" key="3">
    <source>
        <dbReference type="Proteomes" id="UP000290289"/>
    </source>
</evidence>
<organism evidence="2 3">
    <name type="scientific">Malus domestica</name>
    <name type="common">Apple</name>
    <name type="synonym">Pyrus malus</name>
    <dbReference type="NCBI Taxonomy" id="3750"/>
    <lineage>
        <taxon>Eukaryota</taxon>
        <taxon>Viridiplantae</taxon>
        <taxon>Streptophyta</taxon>
        <taxon>Embryophyta</taxon>
        <taxon>Tracheophyta</taxon>
        <taxon>Spermatophyta</taxon>
        <taxon>Magnoliopsida</taxon>
        <taxon>eudicotyledons</taxon>
        <taxon>Gunneridae</taxon>
        <taxon>Pentapetalae</taxon>
        <taxon>rosids</taxon>
        <taxon>fabids</taxon>
        <taxon>Rosales</taxon>
        <taxon>Rosaceae</taxon>
        <taxon>Amygdaloideae</taxon>
        <taxon>Maleae</taxon>
        <taxon>Malus</taxon>
    </lineage>
</organism>
<dbReference type="EMBL" id="RDQH01000336">
    <property type="protein sequence ID" value="RXH86583.1"/>
    <property type="molecule type" value="Genomic_DNA"/>
</dbReference>
<feature type="compositionally biased region" description="Basic and acidic residues" evidence="1">
    <location>
        <begin position="81"/>
        <end position="92"/>
    </location>
</feature>
<evidence type="ECO:0000313" key="2">
    <source>
        <dbReference type="EMBL" id="RXH86583.1"/>
    </source>
</evidence>
<keyword evidence="3" id="KW-1185">Reference proteome</keyword>
<dbReference type="AlphaFoldDB" id="A0A498IYM4"/>
<accession>A0A498IYM4</accession>
<name>A0A498IYM4_MALDO</name>
<comment type="caution">
    <text evidence="2">The sequence shown here is derived from an EMBL/GenBank/DDBJ whole genome shotgun (WGS) entry which is preliminary data.</text>
</comment>
<feature type="compositionally biased region" description="Basic and acidic residues" evidence="1">
    <location>
        <begin position="160"/>
        <end position="173"/>
    </location>
</feature>
<gene>
    <name evidence="2" type="ORF">DVH24_021856</name>
</gene>
<reference evidence="2 3" key="1">
    <citation type="submission" date="2018-10" db="EMBL/GenBank/DDBJ databases">
        <title>A high-quality apple genome assembly.</title>
        <authorList>
            <person name="Hu J."/>
        </authorList>
    </citation>
    <scope>NUCLEOTIDE SEQUENCE [LARGE SCALE GENOMIC DNA]</scope>
    <source>
        <strain evidence="3">cv. HFTH1</strain>
        <tissue evidence="2">Young leaf</tissue>
    </source>
</reference>
<sequence length="189" mass="20727">MSEFESLQSCHLVALKVPIGKCVVVHDTQRETSKSWLPDTIELDATGEPEEARARVSKGSIGKNRARVSPMKLDSGSEASGRSEEDRARVSTESEVGNVDKVMESNGAEAAAEALGKHSGEVGVFDDREVKVAMQAWEGGIWGILKSRENHGKQASGLEPWKEKKGKEERESRQPWRLIPVKWGWSCGG</sequence>
<evidence type="ECO:0000256" key="1">
    <source>
        <dbReference type="SAM" id="MobiDB-lite"/>
    </source>
</evidence>
<protein>
    <submittedName>
        <fullName evidence="2">Uncharacterized protein</fullName>
    </submittedName>
</protein>
<dbReference type="Proteomes" id="UP000290289">
    <property type="component" value="Chromosome 10"/>
</dbReference>
<proteinExistence type="predicted"/>
<feature type="region of interest" description="Disordered" evidence="1">
    <location>
        <begin position="148"/>
        <end position="173"/>
    </location>
</feature>
<feature type="region of interest" description="Disordered" evidence="1">
    <location>
        <begin position="43"/>
        <end position="101"/>
    </location>
</feature>